<gene>
    <name evidence="3 7" type="primary">coaBC</name>
    <name evidence="7" type="ORF">HGT73_08480</name>
</gene>
<feature type="domain" description="Flavoprotein" evidence="5">
    <location>
        <begin position="7"/>
        <end position="177"/>
    </location>
</feature>
<feature type="binding site" evidence="3">
    <location>
        <position position="345"/>
    </location>
    <ligand>
        <name>CTP</name>
        <dbReference type="ChEBI" id="CHEBI:37563"/>
    </ligand>
</feature>
<organism evidence="7 8">
    <name type="scientific">Rosenbergiella australiborealis</name>
    <dbReference type="NCBI Taxonomy" id="1544696"/>
    <lineage>
        <taxon>Bacteria</taxon>
        <taxon>Pseudomonadati</taxon>
        <taxon>Pseudomonadota</taxon>
        <taxon>Gammaproteobacteria</taxon>
        <taxon>Enterobacterales</taxon>
        <taxon>Erwiniaceae</taxon>
        <taxon>Rosenbergiella</taxon>
    </lineage>
</organism>
<dbReference type="InterPro" id="IPR003382">
    <property type="entry name" value="Flavoprotein"/>
</dbReference>
<dbReference type="InterPro" id="IPR007085">
    <property type="entry name" value="DNA/pantothenate-metab_flavo_C"/>
</dbReference>
<keyword evidence="3 4" id="KW-0285">Flavoprotein</keyword>
<feature type="region of interest" description="Phosphopantothenoylcysteine decarboxylase" evidence="3">
    <location>
        <begin position="1"/>
        <end position="191"/>
    </location>
</feature>
<comment type="cofactor">
    <cofactor evidence="3">
        <name>FMN</name>
        <dbReference type="ChEBI" id="CHEBI:58210"/>
    </cofactor>
    <text evidence="3">Binds 1 FMN per subunit.</text>
</comment>
<keyword evidence="2 3" id="KW-0456">Lyase</keyword>
<comment type="pathway">
    <text evidence="3 4">Cofactor biosynthesis; coenzyme A biosynthesis; CoA from (R)-pantothenate: step 2/5.</text>
</comment>
<feature type="binding site" evidence="3">
    <location>
        <position position="290"/>
    </location>
    <ligand>
        <name>CTP</name>
        <dbReference type="ChEBI" id="CHEBI:37563"/>
    </ligand>
</feature>
<evidence type="ECO:0000313" key="8">
    <source>
        <dbReference type="Proteomes" id="UP000786875"/>
    </source>
</evidence>
<comment type="catalytic activity">
    <reaction evidence="3 4">
        <text>(R)-4'-phosphopantothenate + L-cysteine + CTP = N-[(R)-4-phosphopantothenoyl]-L-cysteine + CMP + diphosphate + H(+)</text>
        <dbReference type="Rhea" id="RHEA:19397"/>
        <dbReference type="ChEBI" id="CHEBI:10986"/>
        <dbReference type="ChEBI" id="CHEBI:15378"/>
        <dbReference type="ChEBI" id="CHEBI:33019"/>
        <dbReference type="ChEBI" id="CHEBI:35235"/>
        <dbReference type="ChEBI" id="CHEBI:37563"/>
        <dbReference type="ChEBI" id="CHEBI:59458"/>
        <dbReference type="ChEBI" id="CHEBI:60377"/>
        <dbReference type="EC" id="6.3.2.5"/>
    </reaction>
</comment>
<evidence type="ECO:0000313" key="7">
    <source>
        <dbReference type="EMBL" id="MBT0727422.1"/>
    </source>
</evidence>
<dbReference type="EMBL" id="JABBFO010000006">
    <property type="protein sequence ID" value="MBT0727422.1"/>
    <property type="molecule type" value="Genomic_DNA"/>
</dbReference>
<comment type="caution">
    <text evidence="7">The sequence shown here is derived from an EMBL/GenBank/DDBJ whole genome shotgun (WGS) entry which is preliminary data.</text>
</comment>
<dbReference type="GO" id="GO:0004633">
    <property type="term" value="F:phosphopantothenoylcysteine decarboxylase activity"/>
    <property type="evidence" value="ECO:0007669"/>
    <property type="project" value="UniProtKB-EC"/>
</dbReference>
<evidence type="ECO:0000256" key="1">
    <source>
        <dbReference type="ARBA" id="ARBA00022793"/>
    </source>
</evidence>
<keyword evidence="1 3" id="KW-0210">Decarboxylase</keyword>
<dbReference type="NCBIfam" id="TIGR00521">
    <property type="entry name" value="coaBC_dfp"/>
    <property type="match status" value="1"/>
</dbReference>
<feature type="binding site" evidence="3">
    <location>
        <begin position="274"/>
        <end position="276"/>
    </location>
    <ligand>
        <name>CTP</name>
        <dbReference type="ChEBI" id="CHEBI:37563"/>
    </ligand>
</feature>
<comment type="pathway">
    <text evidence="3 4">Cofactor biosynthesis; coenzyme A biosynthesis; CoA from (R)-pantothenate: step 3/5.</text>
</comment>
<feature type="binding site" evidence="3">
    <location>
        <begin position="308"/>
        <end position="311"/>
    </location>
    <ligand>
        <name>CTP</name>
        <dbReference type="ChEBI" id="CHEBI:37563"/>
    </ligand>
</feature>
<feature type="region of interest" description="Phosphopantothenate--cysteine ligase" evidence="3">
    <location>
        <begin position="192"/>
        <end position="405"/>
    </location>
</feature>
<dbReference type="HAMAP" id="MF_02225">
    <property type="entry name" value="CoaBC"/>
    <property type="match status" value="1"/>
</dbReference>
<keyword evidence="3 4" id="KW-0288">FMN</keyword>
<dbReference type="GO" id="GO:0004632">
    <property type="term" value="F:phosphopantothenate--cysteine ligase activity"/>
    <property type="evidence" value="ECO:0007669"/>
    <property type="project" value="UniProtKB-EC"/>
</dbReference>
<evidence type="ECO:0000259" key="5">
    <source>
        <dbReference type="Pfam" id="PF02441"/>
    </source>
</evidence>
<accession>A0ABS5T5K7</accession>
<dbReference type="Proteomes" id="UP000786875">
    <property type="component" value="Unassembled WGS sequence"/>
</dbReference>
<dbReference type="SUPFAM" id="SSF102645">
    <property type="entry name" value="CoaB-like"/>
    <property type="match status" value="1"/>
</dbReference>
<sequence>MSKLTSKRILLGVSGGIAAYKTPDLVRRLREQGAEVRVMMTQAAEAFITPLSLQAVSGYPVSNDLLDPNAEAAMGHIELAKWADLVIIAPASADIIARIAQGMANDIVTTACLATAAPIAIVPAMNQQMYRSTLTTSNLAKLQAHHFMLWGPDHGHQACGDVGPGRMLDPLTIVEHAIAWNQSRHDLAHLNIMITAGPTREALDPVRYISNKSSGKMGFAIAQAAAQRGATVTLISGPVELTTPSGVHRQDVVSAEEMQNAVMATIQQQHIFIGCAAVADYRAQEIAAEKIKKTTESDVMTLQLVKNPDIVAGVAALSAPKPWVVGFAAETQNVEEYARQKRERKNIDLICANDVSDTTQGFDSDNNALHLFWQKGEKQLPLCSKQLLGQQLLDEIVNLYEKDRY</sequence>
<dbReference type="InterPro" id="IPR005252">
    <property type="entry name" value="CoaBC"/>
</dbReference>
<dbReference type="EC" id="4.1.1.36" evidence="3"/>
<keyword evidence="8" id="KW-1185">Reference proteome</keyword>
<comment type="function">
    <text evidence="3">Catalyzes two sequential steps in the biosynthesis of coenzyme A. In the first step cysteine is conjugated to 4'-phosphopantothenate to form 4-phosphopantothenoylcysteine. In the second step the latter compound is decarboxylated to form 4'-phosphopantotheine.</text>
</comment>
<comment type="similarity">
    <text evidence="3 4">In the C-terminal section; belongs to the PPC synthetase family.</text>
</comment>
<protein>
    <recommendedName>
        <fullName evidence="3">Coenzyme A biosynthesis bifunctional protein CoaBC</fullName>
    </recommendedName>
    <alternativeName>
        <fullName evidence="3">DNA/pantothenate metabolism flavoprotein</fullName>
    </alternativeName>
    <alternativeName>
        <fullName evidence="3">Phosphopantothenoylcysteine synthetase/decarboxylase</fullName>
        <shortName evidence="3">PPCS-PPCDC</shortName>
    </alternativeName>
    <domain>
        <recommendedName>
            <fullName evidence="3">Phosphopantothenoylcysteine decarboxylase</fullName>
            <shortName evidence="3">PPC decarboxylase</shortName>
            <shortName evidence="3">PPC-DC</shortName>
            <ecNumber evidence="3">4.1.1.36</ecNumber>
        </recommendedName>
        <alternativeName>
            <fullName evidence="3">CoaC</fullName>
        </alternativeName>
    </domain>
    <domain>
        <recommendedName>
            <fullName evidence="3">Phosphopantothenate--cysteine ligase</fullName>
            <ecNumber evidence="3">6.3.2.5</ecNumber>
        </recommendedName>
        <alternativeName>
            <fullName evidence="3">CoaB</fullName>
        </alternativeName>
        <alternativeName>
            <fullName evidence="3">Phosphopantothenoylcysteine synthetase</fullName>
            <shortName evidence="3">PPC synthetase</shortName>
            <shortName evidence="3">PPC-S</shortName>
        </alternativeName>
    </domain>
</protein>
<evidence type="ECO:0000259" key="6">
    <source>
        <dbReference type="Pfam" id="PF04127"/>
    </source>
</evidence>
<comment type="function">
    <text evidence="4">Catalyzes two steps in the biosynthesis of coenzyme A. In the first step cysteine is conjugated to 4'-phosphopantothenate to form 4-phosphopantothenoylcysteine, in the latter compound is decarboxylated to form 4'-phosphopantotheine.</text>
</comment>
<dbReference type="Gene3D" id="3.40.50.1950">
    <property type="entry name" value="Flavin prenyltransferase-like"/>
    <property type="match status" value="1"/>
</dbReference>
<reference evidence="7 8" key="1">
    <citation type="submission" date="2020-04" db="EMBL/GenBank/DDBJ databases">
        <title>Genome sequencing of Rosenbergiella species.</title>
        <authorList>
            <person name="Alvarez-Perez S."/>
            <person name="Lievens B."/>
        </authorList>
    </citation>
    <scope>NUCLEOTIDE SEQUENCE [LARGE SCALE GENOMIC DNA]</scope>
    <source>
        <strain evidence="7 8">CdVSA20.1</strain>
    </source>
</reference>
<dbReference type="SUPFAM" id="SSF52507">
    <property type="entry name" value="Homo-oligomeric flavin-containing Cys decarboxylases, HFCD"/>
    <property type="match status" value="1"/>
</dbReference>
<keyword evidence="3" id="KW-0511">Multifunctional enzyme</keyword>
<evidence type="ECO:0000256" key="2">
    <source>
        <dbReference type="ARBA" id="ARBA00023239"/>
    </source>
</evidence>
<dbReference type="InterPro" id="IPR036551">
    <property type="entry name" value="Flavin_trans-like"/>
</dbReference>
<dbReference type="PANTHER" id="PTHR14359">
    <property type="entry name" value="HOMO-OLIGOMERIC FLAVIN CONTAINING CYS DECARBOXYLASE FAMILY"/>
    <property type="match status" value="1"/>
</dbReference>
<dbReference type="Pfam" id="PF04127">
    <property type="entry name" value="DFP"/>
    <property type="match status" value="1"/>
</dbReference>
<comment type="catalytic activity">
    <reaction evidence="3 4">
        <text>N-[(R)-4-phosphopantothenoyl]-L-cysteine + H(+) = (R)-4'-phosphopantetheine + CO2</text>
        <dbReference type="Rhea" id="RHEA:16793"/>
        <dbReference type="ChEBI" id="CHEBI:15378"/>
        <dbReference type="ChEBI" id="CHEBI:16526"/>
        <dbReference type="ChEBI" id="CHEBI:59458"/>
        <dbReference type="ChEBI" id="CHEBI:61723"/>
        <dbReference type="EC" id="4.1.1.36"/>
    </reaction>
</comment>
<feature type="domain" description="DNA/pantothenate metabolism flavoprotein C-terminal" evidence="6">
    <location>
        <begin position="188"/>
        <end position="398"/>
    </location>
</feature>
<comment type="cofactor">
    <cofactor evidence="3">
        <name>Mg(2+)</name>
        <dbReference type="ChEBI" id="CHEBI:18420"/>
    </cofactor>
</comment>
<name>A0ABS5T5K7_9GAMM</name>
<dbReference type="RefSeq" id="WP_214213626.1">
    <property type="nucleotide sequence ID" value="NZ_JABBFO010000006.1"/>
</dbReference>
<feature type="binding site" evidence="3">
    <location>
        <position position="280"/>
    </location>
    <ligand>
        <name>CTP</name>
        <dbReference type="ChEBI" id="CHEBI:37563"/>
    </ligand>
</feature>
<proteinExistence type="inferred from homology"/>
<dbReference type="Gene3D" id="3.40.50.10300">
    <property type="entry name" value="CoaB-like"/>
    <property type="match status" value="1"/>
</dbReference>
<feature type="binding site" evidence="3">
    <location>
        <position position="327"/>
    </location>
    <ligand>
        <name>CTP</name>
        <dbReference type="ChEBI" id="CHEBI:37563"/>
    </ligand>
</feature>
<evidence type="ECO:0000256" key="3">
    <source>
        <dbReference type="HAMAP-Rule" id="MF_02225"/>
    </source>
</evidence>
<dbReference type="EC" id="6.3.2.5" evidence="3"/>
<evidence type="ECO:0000256" key="4">
    <source>
        <dbReference type="RuleBase" id="RU364078"/>
    </source>
</evidence>
<dbReference type="Pfam" id="PF02441">
    <property type="entry name" value="Flavoprotein"/>
    <property type="match status" value="1"/>
</dbReference>
<keyword evidence="3" id="KW-0479">Metal-binding</keyword>
<keyword evidence="3 4" id="KW-0436">Ligase</keyword>
<feature type="binding site" evidence="3">
    <location>
        <position position="341"/>
    </location>
    <ligand>
        <name>CTP</name>
        <dbReference type="ChEBI" id="CHEBI:37563"/>
    </ligand>
</feature>
<dbReference type="InterPro" id="IPR035929">
    <property type="entry name" value="CoaB-like_sf"/>
</dbReference>
<comment type="similarity">
    <text evidence="3 4">In the N-terminal section; belongs to the HFCD (homo-oligomeric flavin containing Cys decarboxylase) superfamily.</text>
</comment>
<feature type="active site" description="Proton donor" evidence="3">
    <location>
        <position position="159"/>
    </location>
</feature>
<keyword evidence="3" id="KW-0460">Magnesium</keyword>
<dbReference type="PANTHER" id="PTHR14359:SF6">
    <property type="entry name" value="PHOSPHOPANTOTHENOYLCYSTEINE DECARBOXYLASE"/>
    <property type="match status" value="1"/>
</dbReference>